<keyword evidence="2" id="KW-1185">Reference proteome</keyword>
<feature type="non-terminal residue" evidence="1">
    <location>
        <position position="1"/>
    </location>
</feature>
<dbReference type="Proteomes" id="UP000823674">
    <property type="component" value="Chromosome A09"/>
</dbReference>
<evidence type="ECO:0000313" key="1">
    <source>
        <dbReference type="EMBL" id="KAG5383692.1"/>
    </source>
</evidence>
<evidence type="ECO:0000313" key="2">
    <source>
        <dbReference type="Proteomes" id="UP000823674"/>
    </source>
</evidence>
<proteinExistence type="predicted"/>
<protein>
    <submittedName>
        <fullName evidence="1">Uncharacterized protein</fullName>
    </submittedName>
</protein>
<reference evidence="1 2" key="1">
    <citation type="submission" date="2021-03" db="EMBL/GenBank/DDBJ databases">
        <authorList>
            <person name="King G.J."/>
            <person name="Bancroft I."/>
            <person name="Baten A."/>
            <person name="Bloomfield J."/>
            <person name="Borpatragohain P."/>
            <person name="He Z."/>
            <person name="Irish N."/>
            <person name="Irwin J."/>
            <person name="Liu K."/>
            <person name="Mauleon R.P."/>
            <person name="Moore J."/>
            <person name="Morris R."/>
            <person name="Ostergaard L."/>
            <person name="Wang B."/>
            <person name="Wells R."/>
        </authorList>
    </citation>
    <scope>NUCLEOTIDE SEQUENCE [LARGE SCALE GENOMIC DNA]</scope>
    <source>
        <strain evidence="1">R-o-18</strain>
        <tissue evidence="1">Leaf</tissue>
    </source>
</reference>
<dbReference type="EMBL" id="JADBGQ010000008">
    <property type="protein sequence ID" value="KAG5383692.1"/>
    <property type="molecule type" value="Genomic_DNA"/>
</dbReference>
<accession>A0ABQ7LAU1</accession>
<name>A0ABQ7LAU1_BRACM</name>
<gene>
    <name evidence="1" type="primary">A09g505420.1_BraROA</name>
    <name evidence="1" type="ORF">IGI04_035162</name>
</gene>
<comment type="caution">
    <text evidence="1">The sequence shown here is derived from an EMBL/GenBank/DDBJ whole genome shotgun (WGS) entry which is preliminary data.</text>
</comment>
<sequence>YCFPFVFPSEPFFQLQLYPSSTQSIPRLPHLHPPMARVDCSNLARSPSPSFPYYRDWNFGVDSNLKPKICLWGFCKVLAFMIRALLCVPQVLYVSRLAHQLDWIRFYRGCSTIRFLAYPRFFFLYKGKLLRPPFLNFSSLFLDCGSSFVSAHQVHPSLISLAVSIGAKTNMEVLLEVVEEEAKLVVAKPQRQ</sequence>
<organism evidence="1 2">
    <name type="scientific">Brassica rapa subsp. trilocularis</name>
    <dbReference type="NCBI Taxonomy" id="1813537"/>
    <lineage>
        <taxon>Eukaryota</taxon>
        <taxon>Viridiplantae</taxon>
        <taxon>Streptophyta</taxon>
        <taxon>Embryophyta</taxon>
        <taxon>Tracheophyta</taxon>
        <taxon>Spermatophyta</taxon>
        <taxon>Magnoliopsida</taxon>
        <taxon>eudicotyledons</taxon>
        <taxon>Gunneridae</taxon>
        <taxon>Pentapetalae</taxon>
        <taxon>rosids</taxon>
        <taxon>malvids</taxon>
        <taxon>Brassicales</taxon>
        <taxon>Brassicaceae</taxon>
        <taxon>Brassiceae</taxon>
        <taxon>Brassica</taxon>
    </lineage>
</organism>